<evidence type="ECO:0000256" key="2">
    <source>
        <dbReference type="ARBA" id="ARBA00023163"/>
    </source>
</evidence>
<dbReference type="InterPro" id="IPR051232">
    <property type="entry name" value="ARID/SWI1_ChromRemod"/>
</dbReference>
<comment type="caution">
    <text evidence="6">The sequence shown here is derived from an EMBL/GenBank/DDBJ whole genome shotgun (WGS) entry which is preliminary data.</text>
</comment>
<dbReference type="InterPro" id="IPR036431">
    <property type="entry name" value="ARID_dom_sf"/>
</dbReference>
<evidence type="ECO:0000313" key="7">
    <source>
        <dbReference type="Proteomes" id="UP001187531"/>
    </source>
</evidence>
<dbReference type="GO" id="GO:0000976">
    <property type="term" value="F:transcription cis-regulatory region binding"/>
    <property type="evidence" value="ECO:0007669"/>
    <property type="project" value="TreeGrafter"/>
</dbReference>
<keyword evidence="7" id="KW-1185">Reference proteome</keyword>
<protein>
    <recommendedName>
        <fullName evidence="5">ARID domain-containing protein</fullName>
    </recommendedName>
</protein>
<keyword evidence="3" id="KW-0539">Nucleus</keyword>
<dbReference type="GO" id="GO:0005634">
    <property type="term" value="C:nucleus"/>
    <property type="evidence" value="ECO:0007669"/>
    <property type="project" value="TreeGrafter"/>
</dbReference>
<feature type="region of interest" description="Disordered" evidence="4">
    <location>
        <begin position="449"/>
        <end position="519"/>
    </location>
</feature>
<evidence type="ECO:0000313" key="6">
    <source>
        <dbReference type="EMBL" id="KAK2710930.1"/>
    </source>
</evidence>
<dbReference type="GO" id="GO:0006357">
    <property type="term" value="P:regulation of transcription by RNA polymerase II"/>
    <property type="evidence" value="ECO:0007669"/>
    <property type="project" value="TreeGrafter"/>
</dbReference>
<dbReference type="Gene3D" id="1.10.150.60">
    <property type="entry name" value="ARID DNA-binding domain"/>
    <property type="match status" value="1"/>
</dbReference>
<evidence type="ECO:0000256" key="1">
    <source>
        <dbReference type="ARBA" id="ARBA00023015"/>
    </source>
</evidence>
<name>A0AA88HKA2_ARTSF</name>
<evidence type="ECO:0000256" key="3">
    <source>
        <dbReference type="ARBA" id="ARBA00023242"/>
    </source>
</evidence>
<keyword evidence="1" id="KW-0805">Transcription regulation</keyword>
<dbReference type="PANTHER" id="PTHR13964">
    <property type="entry name" value="RBP-RELATED"/>
    <property type="match status" value="1"/>
</dbReference>
<accession>A0AA88HKA2</accession>
<reference evidence="6" key="1">
    <citation type="submission" date="2023-07" db="EMBL/GenBank/DDBJ databases">
        <title>Chromosome-level genome assembly of Artemia franciscana.</title>
        <authorList>
            <person name="Jo E."/>
        </authorList>
    </citation>
    <scope>NUCLEOTIDE SEQUENCE</scope>
    <source>
        <tissue evidence="6">Whole body</tissue>
    </source>
</reference>
<proteinExistence type="predicted"/>
<dbReference type="Pfam" id="PF01388">
    <property type="entry name" value="ARID"/>
    <property type="match status" value="1"/>
</dbReference>
<dbReference type="SMART" id="SM01014">
    <property type="entry name" value="ARID"/>
    <property type="match status" value="1"/>
</dbReference>
<gene>
    <name evidence="6" type="ORF">QYM36_012189</name>
</gene>
<keyword evidence="2" id="KW-0804">Transcription</keyword>
<feature type="domain" description="ARID" evidence="5">
    <location>
        <begin position="353"/>
        <end position="445"/>
    </location>
</feature>
<sequence>MILPKKLSKCFDKNKAICNYTRMKINGNVEFFGPSLSQQGQYTFYKGFKFKRSGKLEVVLLGEFILVKIWPEEETAAIAELQLCWYDRIQNGNFSSIKLYFLPEHTSEGRTLIHGQDEVISMSENVIIRIDDLISLVPETYQWQHGRIGTALEPGHIVNSENLGPIKDYNPPYSCKMNGVLCMKNIRKQKKLLGADCLTSQVIVVNYASYCRFRGALQRFKGNKSAFANAMVMALGGFAVPRENTRVLFCKDTFEYPELEGHELLCNYLAPKFPNKKPRKTPPKNEQIKIEVKPIPMKAIEAKVEELEEEIPRRQSLIKPCHRPLAVGSPAKPKVLPIIPDLPPRSLKLSAAALAEQTFLEKLYKFMKSRGTPIDRLPVIGTEKLNLYKFYTVVKKVGGYDAVGTKRLWRRLYLEMGGYCSNNAAATATRKQYERFLLPFERHMISQSLDAEKSNSTKSPSLQQPKPKQNGSLTSNGPQLSTRSTRNSSPYLGRKRRRKNKNPTKLEKENLEQETETSCSVAKVNIDEIDSTPQIHPITPQIKQSTQLGEKAVKEIPKPIDGTPVETSPKAVNRGSVEASLKTANGSFNMAITVPKEQVVQLAGPSSTSVKPIAVKATSHVHVPRPGVHQNLPADILPALKTLSELNISIVAADGTKISTGIDGRSALENLNKKTLEIEKPVKQISVDIQKSSQRVSTEIDRPLKRAKVETKTGAVFDSRTGLLSAGDVNSKVSMSYLKNLGSGFSITPVVTKKPEKRPVPPLISIEKTQKEASELISNVNMLLNRPDLKVEVKPVQIPEKNGVHRSKGEINYSGEMPEVLDLTKKKAITIHPIESAQPPKFEERKIPNHRLPYQPQSTPVVPFAPGLILRPGLPPNYLQMLRMSLPVVHNPAIVQVYKDMFQSDAVRMQFNERFVAMQQNLQKR</sequence>
<dbReference type="SUPFAM" id="SSF46774">
    <property type="entry name" value="ARID-like"/>
    <property type="match status" value="1"/>
</dbReference>
<feature type="compositionally biased region" description="Polar residues" evidence="4">
    <location>
        <begin position="456"/>
        <end position="490"/>
    </location>
</feature>
<dbReference type="AlphaFoldDB" id="A0AA88HKA2"/>
<organism evidence="6 7">
    <name type="scientific">Artemia franciscana</name>
    <name type="common">Brine shrimp</name>
    <name type="synonym">Artemia sanfranciscana</name>
    <dbReference type="NCBI Taxonomy" id="6661"/>
    <lineage>
        <taxon>Eukaryota</taxon>
        <taxon>Metazoa</taxon>
        <taxon>Ecdysozoa</taxon>
        <taxon>Arthropoda</taxon>
        <taxon>Crustacea</taxon>
        <taxon>Branchiopoda</taxon>
        <taxon>Anostraca</taxon>
        <taxon>Artemiidae</taxon>
        <taxon>Artemia</taxon>
    </lineage>
</organism>
<dbReference type="PROSITE" id="PS51011">
    <property type="entry name" value="ARID"/>
    <property type="match status" value="1"/>
</dbReference>
<dbReference type="PANTHER" id="PTHR13964:SF44">
    <property type="entry name" value="ARID DOMAIN-CONTAINING PROTEIN"/>
    <property type="match status" value="1"/>
</dbReference>
<dbReference type="SMART" id="SM00501">
    <property type="entry name" value="BRIGHT"/>
    <property type="match status" value="1"/>
</dbReference>
<dbReference type="InterPro" id="IPR001606">
    <property type="entry name" value="ARID_dom"/>
</dbReference>
<evidence type="ECO:0000256" key="4">
    <source>
        <dbReference type="SAM" id="MobiDB-lite"/>
    </source>
</evidence>
<evidence type="ECO:0000259" key="5">
    <source>
        <dbReference type="PROSITE" id="PS51011"/>
    </source>
</evidence>
<feature type="compositionally biased region" description="Basic residues" evidence="4">
    <location>
        <begin position="493"/>
        <end position="502"/>
    </location>
</feature>
<dbReference type="EMBL" id="JAVRJZ010000016">
    <property type="protein sequence ID" value="KAK2710930.1"/>
    <property type="molecule type" value="Genomic_DNA"/>
</dbReference>
<dbReference type="Proteomes" id="UP001187531">
    <property type="component" value="Unassembled WGS sequence"/>
</dbReference>